<evidence type="ECO:0000313" key="3">
    <source>
        <dbReference type="EMBL" id="CAL6072544.1"/>
    </source>
</evidence>
<comment type="caution">
    <text evidence="2">The sequence shown here is derived from an EMBL/GenBank/DDBJ whole genome shotgun (WGS) entry which is preliminary data.</text>
</comment>
<reference evidence="3 4" key="2">
    <citation type="submission" date="2024-07" db="EMBL/GenBank/DDBJ databases">
        <authorList>
            <person name="Akdeniz Z."/>
        </authorList>
    </citation>
    <scope>NUCLEOTIDE SEQUENCE [LARGE SCALE GENOMIC DNA]</scope>
</reference>
<dbReference type="EMBL" id="CAXDID020000296">
    <property type="protein sequence ID" value="CAL6072544.1"/>
    <property type="molecule type" value="Genomic_DNA"/>
</dbReference>
<evidence type="ECO:0000313" key="2">
    <source>
        <dbReference type="EMBL" id="CAI9972851.1"/>
    </source>
</evidence>
<dbReference type="AlphaFoldDB" id="A0AA86V1N8"/>
<keyword evidence="4" id="KW-1185">Reference proteome</keyword>
<evidence type="ECO:0000256" key="1">
    <source>
        <dbReference type="SAM" id="Coils"/>
    </source>
</evidence>
<feature type="coiled-coil region" evidence="1">
    <location>
        <begin position="199"/>
        <end position="239"/>
    </location>
</feature>
<gene>
    <name evidence="3" type="ORF">HINF_LOCUS55674</name>
    <name evidence="2" type="ORF">HINF_LOCUS60496</name>
</gene>
<dbReference type="EMBL" id="CATOUU010001116">
    <property type="protein sequence ID" value="CAI9972851.1"/>
    <property type="molecule type" value="Genomic_DNA"/>
</dbReference>
<evidence type="ECO:0000313" key="4">
    <source>
        <dbReference type="Proteomes" id="UP001642409"/>
    </source>
</evidence>
<name>A0AA86V1N8_9EUKA</name>
<proteinExistence type="predicted"/>
<sequence>MRPLSMKLFQKSRSFASSDNIGNLMTQFQLEVNQQSCVGQIIDTLSLLFQQGLSLSVSLFDVLYQVLKQDAHLLKQYKYYAHFDCFKNNAKFLLFLLLPNLQSFLDLIAVQNDFYSAPWDESVILKLQTQQFKKLDPLLHFEPEFSQYILFKQLLDKTAVKSFAHEHEELVQHVQNIFSVLKSEQIVNCFEKIVLLLNEQKVPKENEKLNEENEETEEKDEFEDNNKIIEKEAEILREIKKLKISENAMKRIIVCQLLEKPILLQTLFQYFAGQLEPDKPNGYLNLAKQCKDNESPLLNPCFCCQMSHTIVENMQGKEILNSYLTGLRYEYSFHELMVQISETDAAHLLQFGLLENIVQIIEAKVAEKQDIELLQFFFVVVAMEILEAANGRFYQWFRKSGISSRDSVLQSVQLGPEETEDEFGMRIVFTLLKEKQMHTLFDGDFKAVWIVQQFEQLSNVPESYSSSQYIQKQKLLYIQVIYTLYNNTLQKACAQIRPEQYELFIPSILQQINISEQQTQLDIQQYKYNGLDENTISEELQQHLLYYLYLVNAQSQQFQKLVKQLEEIKDKNYINKSILEQYKQLMLWYLVEGYLGSNYFEDLKTVFEQDIYDDIEYVQLMKLLKQCQSLDQFITQLLVNNKLVYEFVSCLDSYNIHFRFLYKFNAEVVNQYYLGILETLLETWVLQLEEIVIDADIELIQLEEINEEEVEEYNETEIKEQRSTLWSQLLVKKQNSTLQSEQMSQLNETDEMFNSEPKKNAFYNPLKKIEFKSIIKQKQQLSAEEIIEQKVQKEEAERKKQETLELNKIQEIENKRQQAILDEQKKNKAQIDKETRKQQQLELQEQKRLYSIEKQQKKEQELKIKKETEENKKLLRDEHKSKQADDTEMIYVNADPLDLTFPVFEGGSFEVDGVNYDLIQLRIIQHILNFAKLKVDQLQQGAEAYITSEQFDICSIQSMVSQFKEFKDLDNAFKCIACQKECGLILEQTRIAALCVNCAQPHSVSILQLNQFANRSFIDSNNSKSQFNEKIQTALELKRIIQLYQHATHYQKLIDQIQEIADIQVCKLSLLQMAMFYNSDMLQIPEESQPLILAFASKCGQLFEHYKSLQYLPAHYAFRDTYENTPTGQYGFVWFLILAFQDRFSQCQQKSCKQCQIQFGVFKSNNISFEEIERGPRILQRCDQCLLQSHYTCQYSNDKVNFCGQCQRQTHNSK</sequence>
<reference evidence="2" key="1">
    <citation type="submission" date="2023-06" db="EMBL/GenBank/DDBJ databases">
        <authorList>
            <person name="Kurt Z."/>
        </authorList>
    </citation>
    <scope>NUCLEOTIDE SEQUENCE</scope>
</reference>
<feature type="coiled-coil region" evidence="1">
    <location>
        <begin position="784"/>
        <end position="885"/>
    </location>
</feature>
<organism evidence="2">
    <name type="scientific">Hexamita inflata</name>
    <dbReference type="NCBI Taxonomy" id="28002"/>
    <lineage>
        <taxon>Eukaryota</taxon>
        <taxon>Metamonada</taxon>
        <taxon>Diplomonadida</taxon>
        <taxon>Hexamitidae</taxon>
        <taxon>Hexamitinae</taxon>
        <taxon>Hexamita</taxon>
    </lineage>
</organism>
<protein>
    <submittedName>
        <fullName evidence="2">Uncharacterized protein</fullName>
    </submittedName>
</protein>
<accession>A0AA86V1N8</accession>
<keyword evidence="1" id="KW-0175">Coiled coil</keyword>
<dbReference type="Proteomes" id="UP001642409">
    <property type="component" value="Unassembled WGS sequence"/>
</dbReference>